<accession>A0ABY0TH53</accession>
<evidence type="ECO:0000313" key="2">
    <source>
        <dbReference type="Proteomes" id="UP000183471"/>
    </source>
</evidence>
<organism evidence="1 2">
    <name type="scientific">Nitrosospira multiformis</name>
    <dbReference type="NCBI Taxonomy" id="1231"/>
    <lineage>
        <taxon>Bacteria</taxon>
        <taxon>Pseudomonadati</taxon>
        <taxon>Pseudomonadota</taxon>
        <taxon>Betaproteobacteria</taxon>
        <taxon>Nitrosomonadales</taxon>
        <taxon>Nitrosomonadaceae</taxon>
        <taxon>Nitrosospira</taxon>
    </lineage>
</organism>
<dbReference type="EMBL" id="FNKY01000001">
    <property type="protein sequence ID" value="SDQ82694.1"/>
    <property type="molecule type" value="Genomic_DNA"/>
</dbReference>
<gene>
    <name evidence="1" type="ORF">SAMN05216402_2450</name>
</gene>
<comment type="caution">
    <text evidence="1">The sequence shown here is derived from an EMBL/GenBank/DDBJ whole genome shotgun (WGS) entry which is preliminary data.</text>
</comment>
<sequence length="101" mass="11692">MPNSSLKPPIESRNETDIAEYFNHIQRILGEIPEAETRADLATKVTELSEAITATRFFVAMKIEDYIDLNKRLIKLEKKIKKQSIREDMVDLKNRSKNATE</sequence>
<reference evidence="1 2" key="1">
    <citation type="submission" date="2016-10" db="EMBL/GenBank/DDBJ databases">
        <authorList>
            <person name="Varghese N."/>
            <person name="Submissions S."/>
        </authorList>
    </citation>
    <scope>NUCLEOTIDE SEQUENCE [LARGE SCALE GENOMIC DNA]</scope>
    <source>
        <strain evidence="1 2">Nl1</strain>
    </source>
</reference>
<proteinExistence type="predicted"/>
<name>A0ABY0TH53_9PROT</name>
<dbReference type="RefSeq" id="WP_074632878.1">
    <property type="nucleotide sequence ID" value="NZ_FNKY01000001.1"/>
</dbReference>
<protein>
    <submittedName>
        <fullName evidence="1">Uncharacterized protein</fullName>
    </submittedName>
</protein>
<keyword evidence="2" id="KW-1185">Reference proteome</keyword>
<dbReference type="Proteomes" id="UP000183471">
    <property type="component" value="Unassembled WGS sequence"/>
</dbReference>
<evidence type="ECO:0000313" key="1">
    <source>
        <dbReference type="EMBL" id="SDQ82694.1"/>
    </source>
</evidence>